<dbReference type="NCBIfam" id="TIGR01986">
    <property type="entry name" value="glut_syn_euk"/>
    <property type="match status" value="1"/>
</dbReference>
<dbReference type="Gene3D" id="1.10.1080.10">
    <property type="entry name" value="Glutathione Synthetase, Chain A, domain 3"/>
    <property type="match status" value="1"/>
</dbReference>
<keyword evidence="14" id="KW-1185">Reference proteome</keyword>
<dbReference type="Gene3D" id="3.30.1490.80">
    <property type="match status" value="1"/>
</dbReference>
<comment type="similarity">
    <text evidence="2 12">Belongs to the eukaryotic GSH synthase family.</text>
</comment>
<sequence>MMEPCISLPLEKSLLDDVVAQSKDFANVHGIVMRRRETPLSSDVVCFTPHTLVPSPVPKKLFYQSVDVQNDFHLLMHGISRDYQFLKSVLSSSMQHDEFQKKLFDIYEEVYINNIPCQPIMLGMLRCDYMFDCSGGRDISTDKIQLKQVEVNTIASGLAGLGTQCTRLHRFNLENLGKSEIASSLPESKAVGKMAEGFVEAWKLYGNNKAAILFLIEELSWNIMDQRWLEYEIRNLDKSIPIIRRLFKDVVERAKIEDNKLILDNYEIAIVYYRYGYSPEHYPTEKEWEARLMVEKSQTIKCPPISYHLAGSKKIQQELPRAGAVERFQKYFPDGEVTVKRIRNTFAGLYTLDMNDEGSETALKNPNIYVLKPQREGGGNNLFGEDIKTKLEQIGEDKSRAGYILMDKIEPLVVTNYTVQSEKDVEIRKMVSEIGIFGAIISNGENVPFNSTCGHILRTKTVSSNEGSFAGGSAVIDSPFLV</sequence>
<dbReference type="InterPro" id="IPR014042">
    <property type="entry name" value="Glutathione_synthase_a-hlx"/>
</dbReference>
<keyword evidence="9 12" id="KW-0067">ATP-binding</keyword>
<organism evidence="14 15">
    <name type="scientific">Saccoglossus kowalevskii</name>
    <name type="common">Acorn worm</name>
    <dbReference type="NCBI Taxonomy" id="10224"/>
    <lineage>
        <taxon>Eukaryota</taxon>
        <taxon>Metazoa</taxon>
        <taxon>Hemichordata</taxon>
        <taxon>Enteropneusta</taxon>
        <taxon>Harrimaniidae</taxon>
        <taxon>Saccoglossus</taxon>
    </lineage>
</organism>
<comment type="catalytic activity">
    <reaction evidence="11">
        <text>gamma-L-glutamyl-L-cysteine + glycine + ATP = glutathione + ADP + phosphate + H(+)</text>
        <dbReference type="Rhea" id="RHEA:13557"/>
        <dbReference type="ChEBI" id="CHEBI:15378"/>
        <dbReference type="ChEBI" id="CHEBI:30616"/>
        <dbReference type="ChEBI" id="CHEBI:43474"/>
        <dbReference type="ChEBI" id="CHEBI:57305"/>
        <dbReference type="ChEBI" id="CHEBI:57925"/>
        <dbReference type="ChEBI" id="CHEBI:58173"/>
        <dbReference type="ChEBI" id="CHEBI:456216"/>
        <dbReference type="EC" id="6.3.2.3"/>
    </reaction>
    <physiologicalReaction direction="left-to-right" evidence="11">
        <dbReference type="Rhea" id="RHEA:13558"/>
    </physiologicalReaction>
</comment>
<evidence type="ECO:0000256" key="11">
    <source>
        <dbReference type="ARBA" id="ARBA00048871"/>
    </source>
</evidence>
<dbReference type="Pfam" id="PF03917">
    <property type="entry name" value="GSH_synth_ATP"/>
    <property type="match status" value="1"/>
</dbReference>
<comment type="pathway">
    <text evidence="1 12">Sulfur metabolism; glutathione biosynthesis; glutathione from L-cysteine and L-glutamate: step 2/2.</text>
</comment>
<evidence type="ECO:0000256" key="4">
    <source>
        <dbReference type="ARBA" id="ARBA00020821"/>
    </source>
</evidence>
<evidence type="ECO:0000313" key="15">
    <source>
        <dbReference type="RefSeq" id="XP_002730434.1"/>
    </source>
</evidence>
<dbReference type="RefSeq" id="XP_002730434.1">
    <property type="nucleotide sequence ID" value="XM_002730388.2"/>
</dbReference>
<evidence type="ECO:0000256" key="1">
    <source>
        <dbReference type="ARBA" id="ARBA00004965"/>
    </source>
</evidence>
<dbReference type="PANTHER" id="PTHR11130">
    <property type="entry name" value="GLUTATHIONE SYNTHETASE"/>
    <property type="match status" value="1"/>
</dbReference>
<dbReference type="Gene3D" id="3.30.470.20">
    <property type="entry name" value="ATP-grasp fold, B domain"/>
    <property type="match status" value="1"/>
</dbReference>
<evidence type="ECO:0000256" key="2">
    <source>
        <dbReference type="ARBA" id="ARBA00010385"/>
    </source>
</evidence>
<name>A0ABM0GIA1_SACKO</name>
<feature type="domain" description="Glutathione synthase substrate-binding" evidence="13">
    <location>
        <begin position="211"/>
        <end position="310"/>
    </location>
</feature>
<dbReference type="InterPro" id="IPR004887">
    <property type="entry name" value="GSH_synth_subst-bd"/>
</dbReference>
<dbReference type="Proteomes" id="UP000694865">
    <property type="component" value="Unplaced"/>
</dbReference>
<evidence type="ECO:0000313" key="14">
    <source>
        <dbReference type="Proteomes" id="UP000694865"/>
    </source>
</evidence>
<dbReference type="EC" id="6.3.2.3" evidence="3 12"/>
<gene>
    <name evidence="15" type="primary">LOC100378646</name>
</gene>
<dbReference type="Pfam" id="PF03199">
    <property type="entry name" value="GSH_synthase"/>
    <property type="match status" value="1"/>
</dbReference>
<dbReference type="SUPFAM" id="SSF56059">
    <property type="entry name" value="Glutathione synthetase ATP-binding domain-like"/>
    <property type="match status" value="1"/>
</dbReference>
<dbReference type="PIRSF" id="PIRSF001558">
    <property type="entry name" value="GSHase"/>
    <property type="match status" value="1"/>
</dbReference>
<comment type="cofactor">
    <cofactor evidence="12">
        <name>Mg(2+)</name>
        <dbReference type="ChEBI" id="CHEBI:18420"/>
    </cofactor>
    <text evidence="12">Binds 1 Mg(2+) ion per subunit.</text>
</comment>
<evidence type="ECO:0000256" key="5">
    <source>
        <dbReference type="ARBA" id="ARBA00022598"/>
    </source>
</evidence>
<keyword evidence="5 12" id="KW-0436">Ligase</keyword>
<dbReference type="Gene3D" id="3.40.50.1760">
    <property type="entry name" value="Glutathione synthase, substrate-binding domain superfamily, eukaryotic"/>
    <property type="match status" value="1"/>
</dbReference>
<dbReference type="InterPro" id="IPR005615">
    <property type="entry name" value="Glutathione_synthase"/>
</dbReference>
<evidence type="ECO:0000256" key="3">
    <source>
        <dbReference type="ARBA" id="ARBA00012214"/>
    </source>
</evidence>
<evidence type="ECO:0000256" key="9">
    <source>
        <dbReference type="ARBA" id="ARBA00022840"/>
    </source>
</evidence>
<evidence type="ECO:0000256" key="10">
    <source>
        <dbReference type="ARBA" id="ARBA00022842"/>
    </source>
</evidence>
<accession>A0ABM0GIA1</accession>
<dbReference type="PANTHER" id="PTHR11130:SF0">
    <property type="entry name" value="GLUTATHIONE SYNTHETASE"/>
    <property type="match status" value="1"/>
</dbReference>
<dbReference type="InterPro" id="IPR037013">
    <property type="entry name" value="GSH-S_sub-bd_sf"/>
</dbReference>
<protein>
    <recommendedName>
        <fullName evidence="4 12">Glutathione synthetase</fullName>
        <shortName evidence="12">GSH-S</shortName>
        <ecNumber evidence="3 12">6.3.2.3</ecNumber>
    </recommendedName>
</protein>
<dbReference type="InterPro" id="IPR014709">
    <property type="entry name" value="Glutathione_synthase_C_euk"/>
</dbReference>
<evidence type="ECO:0000256" key="8">
    <source>
        <dbReference type="ARBA" id="ARBA00022741"/>
    </source>
</evidence>
<proteinExistence type="inferred from homology"/>
<dbReference type="Gene3D" id="3.30.1490.50">
    <property type="match status" value="1"/>
</dbReference>
<evidence type="ECO:0000259" key="13">
    <source>
        <dbReference type="Pfam" id="PF03199"/>
    </source>
</evidence>
<dbReference type="InterPro" id="IPR014049">
    <property type="entry name" value="Glutathione_synthase_N_euk"/>
</dbReference>
<evidence type="ECO:0000256" key="12">
    <source>
        <dbReference type="PIRNR" id="PIRNR001558"/>
    </source>
</evidence>
<reference evidence="15" key="1">
    <citation type="submission" date="2025-08" db="UniProtKB">
        <authorList>
            <consortium name="RefSeq"/>
        </authorList>
    </citation>
    <scope>IDENTIFICATION</scope>
    <source>
        <tissue evidence="15">Testes</tissue>
    </source>
</reference>
<dbReference type="InterPro" id="IPR016185">
    <property type="entry name" value="PreATP-grasp_dom_sf"/>
</dbReference>
<dbReference type="SUPFAM" id="SSF52440">
    <property type="entry name" value="PreATP-grasp domain"/>
    <property type="match status" value="1"/>
</dbReference>
<keyword evidence="7 12" id="KW-0479">Metal-binding</keyword>
<keyword evidence="6 12" id="KW-0317">Glutathione biosynthesis</keyword>
<keyword evidence="8 12" id="KW-0547">Nucleotide-binding</keyword>
<dbReference type="GeneID" id="100378646"/>
<evidence type="ECO:0000256" key="7">
    <source>
        <dbReference type="ARBA" id="ARBA00022723"/>
    </source>
</evidence>
<evidence type="ECO:0000256" key="6">
    <source>
        <dbReference type="ARBA" id="ARBA00022684"/>
    </source>
</evidence>
<keyword evidence="10 12" id="KW-0460">Magnesium</keyword>